<dbReference type="InterPro" id="IPR007758">
    <property type="entry name" value="Nucleoporin_NSP1_C"/>
</dbReference>
<feature type="compositionally biased region" description="Low complexity" evidence="11">
    <location>
        <begin position="1031"/>
        <end position="1251"/>
    </location>
</feature>
<keyword evidence="10" id="KW-0378">Hydrolase</keyword>
<feature type="region of interest" description="Disordered" evidence="11">
    <location>
        <begin position="327"/>
        <end position="393"/>
    </location>
</feature>
<keyword evidence="4" id="KW-0509">mRNA transport</keyword>
<feature type="domain" description="PNPLA" evidence="13">
    <location>
        <begin position="103"/>
        <end position="267"/>
    </location>
</feature>
<evidence type="ECO:0000256" key="8">
    <source>
        <dbReference type="ARBA" id="ARBA00023132"/>
    </source>
</evidence>
<comment type="caution">
    <text evidence="14">The sequence shown here is derived from an EMBL/GenBank/DDBJ whole genome shotgun (WGS) entry which is preliminary data.</text>
</comment>
<dbReference type="EMBL" id="JNBS01002211">
    <property type="protein sequence ID" value="OQR94030.1"/>
    <property type="molecule type" value="Genomic_DNA"/>
</dbReference>
<dbReference type="SUPFAM" id="SSF52151">
    <property type="entry name" value="FabD/lysophospholipase-like"/>
    <property type="match status" value="1"/>
</dbReference>
<evidence type="ECO:0000256" key="3">
    <source>
        <dbReference type="ARBA" id="ARBA00022448"/>
    </source>
</evidence>
<comment type="subcellular location">
    <subcellularLocation>
        <location evidence="1">Nucleus</location>
        <location evidence="1">Nuclear pore complex</location>
    </subcellularLocation>
</comment>
<dbReference type="InterPro" id="IPR011333">
    <property type="entry name" value="SKP1/BTB/POZ_sf"/>
</dbReference>
<feature type="short sequence motif" description="GXSXG" evidence="10">
    <location>
        <begin position="135"/>
        <end position="139"/>
    </location>
</feature>
<evidence type="ECO:0000256" key="9">
    <source>
        <dbReference type="ARBA" id="ARBA00023242"/>
    </source>
</evidence>
<feature type="compositionally biased region" description="Polar residues" evidence="11">
    <location>
        <begin position="357"/>
        <end position="393"/>
    </location>
</feature>
<dbReference type="Proteomes" id="UP000243217">
    <property type="component" value="Unassembled WGS sequence"/>
</dbReference>
<feature type="compositionally biased region" description="Polar residues" evidence="11">
    <location>
        <begin position="628"/>
        <end position="654"/>
    </location>
</feature>
<organism evidence="14 15">
    <name type="scientific">Thraustotheca clavata</name>
    <dbReference type="NCBI Taxonomy" id="74557"/>
    <lineage>
        <taxon>Eukaryota</taxon>
        <taxon>Sar</taxon>
        <taxon>Stramenopiles</taxon>
        <taxon>Oomycota</taxon>
        <taxon>Saprolegniomycetes</taxon>
        <taxon>Saprolegniales</taxon>
        <taxon>Achlyaceae</taxon>
        <taxon>Thraustotheca</taxon>
    </lineage>
</organism>
<dbReference type="GO" id="GO:0016042">
    <property type="term" value="P:lipid catabolic process"/>
    <property type="evidence" value="ECO:0007669"/>
    <property type="project" value="UniProtKB-UniRule"/>
</dbReference>
<dbReference type="GO" id="GO:0044613">
    <property type="term" value="C:nuclear pore central transport channel"/>
    <property type="evidence" value="ECO:0007669"/>
    <property type="project" value="TreeGrafter"/>
</dbReference>
<comment type="caution">
    <text evidence="10">Lacks conserved residue(s) required for the propagation of feature annotation.</text>
</comment>
<dbReference type="STRING" id="74557.A0A1V9Z874"/>
<keyword evidence="7 10" id="KW-0443">Lipid metabolism</keyword>
<dbReference type="InterPro" id="IPR003131">
    <property type="entry name" value="T1-type_BTB"/>
</dbReference>
<evidence type="ECO:0000259" key="12">
    <source>
        <dbReference type="PROSITE" id="PS50097"/>
    </source>
</evidence>
<feature type="active site" description="Proton acceptor" evidence="10">
    <location>
        <position position="254"/>
    </location>
</feature>
<evidence type="ECO:0000256" key="11">
    <source>
        <dbReference type="SAM" id="MobiDB-lite"/>
    </source>
</evidence>
<dbReference type="Pfam" id="PF02214">
    <property type="entry name" value="BTB_2"/>
    <property type="match status" value="2"/>
</dbReference>
<dbReference type="GO" id="GO:0051028">
    <property type="term" value="P:mRNA transport"/>
    <property type="evidence" value="ECO:0007669"/>
    <property type="project" value="UniProtKB-KW"/>
</dbReference>
<accession>A0A1V9Z874</accession>
<feature type="compositionally biased region" description="Low complexity" evidence="11">
    <location>
        <begin position="1270"/>
        <end position="1287"/>
    </location>
</feature>
<dbReference type="GO" id="GO:0005543">
    <property type="term" value="F:phospholipid binding"/>
    <property type="evidence" value="ECO:0007669"/>
    <property type="project" value="TreeGrafter"/>
</dbReference>
<keyword evidence="3" id="KW-0813">Transport</keyword>
<evidence type="ECO:0000256" key="4">
    <source>
        <dbReference type="ARBA" id="ARBA00022816"/>
    </source>
</evidence>
<feature type="active site" description="Nucleophile" evidence="10">
    <location>
        <position position="137"/>
    </location>
</feature>
<feature type="compositionally biased region" description="Basic and acidic residues" evidence="11">
    <location>
        <begin position="612"/>
        <end position="627"/>
    </location>
</feature>
<feature type="region of interest" description="Disordered" evidence="11">
    <location>
        <begin position="1031"/>
        <end position="1287"/>
    </location>
</feature>
<sequence length="1473" mass="159241">MFFSHFRLIQAMNMLWSVDDEEKSTTRMNKRKREEEPSLARKLIRGLVSKLPSILPSAGCLDTFWTTDDMHKVDDKDDGCIAHPIQPHKKITPSYKRGEPVQIGFGGCGGFYNYLLGVASVIQEHFDLTSAIFSGSSAGCFPALVLALGIDVKTFFHEPNMTLIRDAKRKTYHGLGKWIPLTKEHMLRNLAPDAYKVADKRFYCSVTKVPSLKNELITSWTSNEDMIDCMLTSGHVPLYHPDMVKDFRGEKYIDGSVSNNSPIPHGDEFPFHVFQIRAWREIWPHWILVSTNTDWAYEQFQMGRCDALAHMHELEAILYYKEDNVKNNSSGDEEDAVQEDTATTTASEPAPERKAETTASAESKQVDNATTTATTEFIPVNSATTASTELENKSTMNASTPVFTFGKAPSAAPSTSSNSQFSWGSLSTNESSMPNFEEILMNRVGTPSICISSYRRMVEQLRKDQSNDGEFTSEIMKMCLKVEEKITKSIDHLHAQEEFCRQQENIFYKTRENAPKTIKINVGGKIFETSKDNLLKDTDNFFSMMVSSNTYKPRECDGAYFIDGNYEYFDRVMTYLRCGVLDLENVNDAAKSQLKYTLQLLGMESIMSVHMPKPEPEKNSSKGRSDRSNQTGFSFRDGSSNSFPGYPNSNPFKRTTSTSEGSTSTFGGSSNSGFGFGPPPWASSPQPPQTYPGPFSFGVAPAPAPQTPEVTKTQSPKVPETEFDKAINGIRKKDEERRKALKKILKKYQTTYVLVGNDILKAKKVMDRWQALEKLLDAQAKLAESTIRLNVGGTIFETAKSTLVKFPGTYFHAMLSNDSWSPRADDGAYFIDLDSKYFEYALDALRQGKLNTTGLSHFSKQQLQTILNYLQMESLPTVYGCNSTSNDSDDNEEVQYCTSSESDDDEISASIEFKRINVFNWRLVICLALNHIWTMSFNFGSGTTGTSTGFSFGNTASTDNKAGSSGGFSFGGAAASTPAPASSSGFSFGASTAAPAATSSGFSFGGSNPVAASTTPAAPASTEFQFGATTASTPAATTTPSTGFSFGGSTTPAATTTTEAKPASGFAFGGSSTPAATTTPVTTTPASTGFSFGGSTSTPAASTSTTTPASTGFSFGATPAATTTTTPATTTPSTSGFSFGGAATPAASTTKPASTGFSFGNSTTPAATTTDAAKPTSTGFSFGASSTPAATPAATTPTTTTTPSTTGFSFGDAAKTTTTPAATTSDPKPATTGFSFGATATTDKPATTPAAGFSFGDSKTSTDTGALSKPATDATTPAPTTAQEQPPAEYLGKTVEDIINMWSEQLENHAMAFTNEAVRVSHWDTELMENQKKLGDLAIDVRRLQMAQKELNANLDTISAYQMELDSTLENLESSVDKLFESHRQIPDTADIEREQGLQLSVDIDNQLNMMSTALKETIDRLNASQSQQDDSDNPMAQILKVLNVHHNSLVWIDGNATKLASDMADIAKKLQQ</sequence>
<gene>
    <name evidence="14" type="ORF">THRCLA_08268</name>
</gene>
<dbReference type="Pfam" id="PF01734">
    <property type="entry name" value="Patatin"/>
    <property type="match status" value="1"/>
</dbReference>
<keyword evidence="10" id="KW-0442">Lipid degradation</keyword>
<keyword evidence="5" id="KW-0653">Protein transport</keyword>
<keyword evidence="6" id="KW-0811">Translocation</keyword>
<dbReference type="InterPro" id="IPR016035">
    <property type="entry name" value="Acyl_Trfase/lysoPLipase"/>
</dbReference>
<dbReference type="CDD" id="cd18316">
    <property type="entry name" value="BTB_POZ_KCTD-like"/>
    <property type="match status" value="2"/>
</dbReference>
<evidence type="ECO:0000256" key="5">
    <source>
        <dbReference type="ARBA" id="ARBA00022927"/>
    </source>
</evidence>
<dbReference type="InterPro" id="IPR002641">
    <property type="entry name" value="PNPLA_dom"/>
</dbReference>
<keyword evidence="15" id="KW-1185">Reference proteome</keyword>
<dbReference type="GO" id="GO:0016787">
    <property type="term" value="F:hydrolase activity"/>
    <property type="evidence" value="ECO:0007669"/>
    <property type="project" value="UniProtKB-UniRule"/>
</dbReference>
<dbReference type="FunFam" id="1.20.5.170:FF:000040">
    <property type="entry name" value="Nuclear pore glycoprotein p62"/>
    <property type="match status" value="1"/>
</dbReference>
<dbReference type="InterPro" id="IPR026010">
    <property type="entry name" value="NSP1/NUP62"/>
</dbReference>
<dbReference type="Gene3D" id="3.30.710.10">
    <property type="entry name" value="Potassium Channel Kv1.1, Chain A"/>
    <property type="match status" value="2"/>
</dbReference>
<evidence type="ECO:0000259" key="13">
    <source>
        <dbReference type="PROSITE" id="PS51635"/>
    </source>
</evidence>
<protein>
    <submittedName>
        <fullName evidence="14">Nuclear pore glycoprotein</fullName>
    </submittedName>
</protein>
<feature type="region of interest" description="Disordered" evidence="11">
    <location>
        <begin position="610"/>
        <end position="720"/>
    </location>
</feature>
<dbReference type="OrthoDB" id="344345at2759"/>
<dbReference type="PANTHER" id="PTHR12084:SF0">
    <property type="entry name" value="NUCLEAR PORE GLYCOPROTEIN P62"/>
    <property type="match status" value="1"/>
</dbReference>
<evidence type="ECO:0000256" key="2">
    <source>
        <dbReference type="ARBA" id="ARBA00005911"/>
    </source>
</evidence>
<feature type="compositionally biased region" description="Low complexity" evidence="11">
    <location>
        <begin position="655"/>
        <end position="673"/>
    </location>
</feature>
<evidence type="ECO:0000256" key="7">
    <source>
        <dbReference type="ARBA" id="ARBA00023098"/>
    </source>
</evidence>
<dbReference type="PANTHER" id="PTHR12084">
    <property type="entry name" value="NUCLEAR PORE GLYCOPROTEIN P62-RELATED"/>
    <property type="match status" value="1"/>
</dbReference>
<evidence type="ECO:0000256" key="6">
    <source>
        <dbReference type="ARBA" id="ARBA00023010"/>
    </source>
</evidence>
<reference evidence="14 15" key="1">
    <citation type="journal article" date="2014" name="Genome Biol. Evol.">
        <title>The secreted proteins of Achlya hypogyna and Thraustotheca clavata identify the ancestral oomycete secretome and reveal gene acquisitions by horizontal gene transfer.</title>
        <authorList>
            <person name="Misner I."/>
            <person name="Blouin N."/>
            <person name="Leonard G."/>
            <person name="Richards T.A."/>
            <person name="Lane C.E."/>
        </authorList>
    </citation>
    <scope>NUCLEOTIDE SEQUENCE [LARGE SCALE GENOMIC DNA]</scope>
    <source>
        <strain evidence="14 15">ATCC 34112</strain>
    </source>
</reference>
<feature type="compositionally biased region" description="Pro residues" evidence="11">
    <location>
        <begin position="677"/>
        <end position="691"/>
    </location>
</feature>
<dbReference type="InterPro" id="IPR000210">
    <property type="entry name" value="BTB/POZ_dom"/>
</dbReference>
<proteinExistence type="inferred from homology"/>
<dbReference type="GO" id="GO:0006606">
    <property type="term" value="P:protein import into nucleus"/>
    <property type="evidence" value="ECO:0007669"/>
    <property type="project" value="TreeGrafter"/>
</dbReference>
<comment type="similarity">
    <text evidence="2">Belongs to the nucleoporin NSP1/NUP62 family.</text>
</comment>
<feature type="domain" description="BTB" evidence="12">
    <location>
        <begin position="785"/>
        <end position="854"/>
    </location>
</feature>
<keyword evidence="8" id="KW-0906">Nuclear pore complex</keyword>
<feature type="domain" description="BTB" evidence="12">
    <location>
        <begin position="516"/>
        <end position="585"/>
    </location>
</feature>
<evidence type="ECO:0000313" key="14">
    <source>
        <dbReference type="EMBL" id="OQR94030.1"/>
    </source>
</evidence>
<dbReference type="SUPFAM" id="SSF54695">
    <property type="entry name" value="POZ domain"/>
    <property type="match status" value="2"/>
</dbReference>
<dbReference type="GO" id="GO:0051260">
    <property type="term" value="P:protein homooligomerization"/>
    <property type="evidence" value="ECO:0007669"/>
    <property type="project" value="InterPro"/>
</dbReference>
<evidence type="ECO:0000313" key="15">
    <source>
        <dbReference type="Proteomes" id="UP000243217"/>
    </source>
</evidence>
<keyword evidence="9" id="KW-0539">Nucleus</keyword>
<name>A0A1V9Z874_9STRA</name>
<dbReference type="PROSITE" id="PS50097">
    <property type="entry name" value="BTB"/>
    <property type="match status" value="2"/>
</dbReference>
<dbReference type="PROSITE" id="PS51635">
    <property type="entry name" value="PNPLA"/>
    <property type="match status" value="1"/>
</dbReference>
<dbReference type="SMART" id="SM00225">
    <property type="entry name" value="BTB"/>
    <property type="match status" value="2"/>
</dbReference>
<evidence type="ECO:0000256" key="1">
    <source>
        <dbReference type="ARBA" id="ARBA00004567"/>
    </source>
</evidence>
<dbReference type="GO" id="GO:0006405">
    <property type="term" value="P:RNA export from nucleus"/>
    <property type="evidence" value="ECO:0007669"/>
    <property type="project" value="TreeGrafter"/>
</dbReference>
<dbReference type="GO" id="GO:0017056">
    <property type="term" value="F:structural constituent of nuclear pore"/>
    <property type="evidence" value="ECO:0007669"/>
    <property type="project" value="InterPro"/>
</dbReference>
<evidence type="ECO:0000256" key="10">
    <source>
        <dbReference type="PROSITE-ProRule" id="PRU01161"/>
    </source>
</evidence>
<dbReference type="Gene3D" id="1.20.5.170">
    <property type="match status" value="1"/>
</dbReference>
<dbReference type="Gene3D" id="3.40.1090.10">
    <property type="entry name" value="Cytosolic phospholipase A2 catalytic domain"/>
    <property type="match status" value="1"/>
</dbReference>
<dbReference type="Pfam" id="PF05064">
    <property type="entry name" value="Nsp1_C"/>
    <property type="match status" value="1"/>
</dbReference>